<dbReference type="EMBL" id="QTSX02006615">
    <property type="protein sequence ID" value="KAJ9052723.1"/>
    <property type="molecule type" value="Genomic_DNA"/>
</dbReference>
<protein>
    <submittedName>
        <fullName evidence="1">Uncharacterized protein</fullName>
    </submittedName>
</protein>
<gene>
    <name evidence="1" type="ORF">DSO57_1031411</name>
</gene>
<evidence type="ECO:0000313" key="1">
    <source>
        <dbReference type="EMBL" id="KAJ9052723.1"/>
    </source>
</evidence>
<accession>A0ACC2RRS3</accession>
<name>A0ACC2RRS3_9FUNG</name>
<reference evidence="1" key="1">
    <citation type="submission" date="2022-04" db="EMBL/GenBank/DDBJ databases">
        <title>Genome of the entomopathogenic fungus Entomophthora muscae.</title>
        <authorList>
            <person name="Elya C."/>
            <person name="Lovett B.R."/>
            <person name="Lee E."/>
            <person name="Macias A.M."/>
            <person name="Hajek A.E."/>
            <person name="De Bivort B.L."/>
            <person name="Kasson M.T."/>
            <person name="De Fine Licht H.H."/>
            <person name="Stajich J.E."/>
        </authorList>
    </citation>
    <scope>NUCLEOTIDE SEQUENCE</scope>
    <source>
        <strain evidence="1">Berkeley</strain>
    </source>
</reference>
<evidence type="ECO:0000313" key="2">
    <source>
        <dbReference type="Proteomes" id="UP001165960"/>
    </source>
</evidence>
<keyword evidence="2" id="KW-1185">Reference proteome</keyword>
<comment type="caution">
    <text evidence="1">The sequence shown here is derived from an EMBL/GenBank/DDBJ whole genome shotgun (WGS) entry which is preliminary data.</text>
</comment>
<organism evidence="1 2">
    <name type="scientific">Entomophthora muscae</name>
    <dbReference type="NCBI Taxonomy" id="34485"/>
    <lineage>
        <taxon>Eukaryota</taxon>
        <taxon>Fungi</taxon>
        <taxon>Fungi incertae sedis</taxon>
        <taxon>Zoopagomycota</taxon>
        <taxon>Entomophthoromycotina</taxon>
        <taxon>Entomophthoromycetes</taxon>
        <taxon>Entomophthorales</taxon>
        <taxon>Entomophthoraceae</taxon>
        <taxon>Entomophthora</taxon>
    </lineage>
</organism>
<proteinExistence type="predicted"/>
<sequence length="221" mass="24781">MKLWFEKILPYQVLVIFHLNSSQVDHQATTPSGDQPVDPSQALFCPPGAPFGPVHFNKYPPNPAYAEYNLKTIPIADPLARTRENEYIGREGKSIEVPPLLFKEKYNYLCAYFFPMTLPLTLRPDHQIESPAAAKTTSTQLFKRNASVTLPQMDLSQCMLNIQLESFAGGVKGAGIVSWLHSTKTCLCICQIPELIWVITAPGRLMGPAVVWFTNWDSQEI</sequence>
<dbReference type="Proteomes" id="UP001165960">
    <property type="component" value="Unassembled WGS sequence"/>
</dbReference>